<organism evidence="1 2">
    <name type="scientific">Pyrobaculum oguniense (strain DSM 13380 / JCM 10595 / TE7)</name>
    <dbReference type="NCBI Taxonomy" id="698757"/>
    <lineage>
        <taxon>Archaea</taxon>
        <taxon>Thermoproteota</taxon>
        <taxon>Thermoprotei</taxon>
        <taxon>Thermoproteales</taxon>
        <taxon>Thermoproteaceae</taxon>
        <taxon>Pyrobaculum</taxon>
    </lineage>
</organism>
<dbReference type="HOGENOM" id="CLU_199472_0_0_2"/>
<protein>
    <submittedName>
        <fullName evidence="1">Uncharacterized protein</fullName>
    </submittedName>
</protein>
<sequence>MIDESLKGRRVLLIIASCNQLEESQLRKVEGLVLYVSRDKVGVQTGDKVEVVDKGWIVSVKVLD</sequence>
<accession>H6QBH0</accession>
<keyword evidence="2" id="KW-1185">Reference proteome</keyword>
<dbReference type="KEGG" id="pog:Pogu_2219"/>
<dbReference type="EMBL" id="CP003316">
    <property type="protein sequence ID" value="AFA40246.1"/>
    <property type="molecule type" value="Genomic_DNA"/>
</dbReference>
<reference evidence="1 2" key="1">
    <citation type="journal article" date="2012" name="Stand. Genomic Sci.">
        <title>Complete genome sequence of Pyrobaculum oguniense.</title>
        <authorList>
            <person name="Bernick D.L."/>
            <person name="Karplus K."/>
            <person name="Lui L.M."/>
            <person name="Coker J.K."/>
            <person name="Murphy J.N."/>
            <person name="Chan P.P."/>
            <person name="Cozen A.E."/>
            <person name="Lowe T.M."/>
        </authorList>
    </citation>
    <scope>NUCLEOTIDE SEQUENCE [LARGE SCALE GENOMIC DNA]</scope>
    <source>
        <strain evidence="1 2">TE7</strain>
    </source>
</reference>
<proteinExistence type="predicted"/>
<dbReference type="Proteomes" id="UP000009062">
    <property type="component" value="Chromosome"/>
</dbReference>
<evidence type="ECO:0000313" key="2">
    <source>
        <dbReference type="Proteomes" id="UP000009062"/>
    </source>
</evidence>
<name>H6QBH0_PYROT</name>
<evidence type="ECO:0000313" key="1">
    <source>
        <dbReference type="EMBL" id="AFA40246.1"/>
    </source>
</evidence>
<dbReference type="eggNOG" id="arCOG09793">
    <property type="taxonomic scope" value="Archaea"/>
</dbReference>
<dbReference type="AlphaFoldDB" id="H6QBH0"/>
<gene>
    <name evidence="1" type="ordered locus">Pogu_2219</name>
</gene>